<accession>A0A9N8DJ36</accession>
<evidence type="ECO:0000259" key="7">
    <source>
        <dbReference type="Pfam" id="PF22244"/>
    </source>
</evidence>
<evidence type="ECO:0000256" key="4">
    <source>
        <dbReference type="ARBA" id="ARBA00022801"/>
    </source>
</evidence>
<comment type="caution">
    <text evidence="8">The sequence shown here is derived from an EMBL/GenBank/DDBJ whole genome shotgun (WGS) entry which is preliminary data.</text>
</comment>
<keyword evidence="4" id="KW-0378">Hydrolase</keyword>
<evidence type="ECO:0000313" key="8">
    <source>
        <dbReference type="EMBL" id="CAB9502875.1"/>
    </source>
</evidence>
<dbReference type="AlphaFoldDB" id="A0A9N8DJ36"/>
<evidence type="ECO:0000256" key="2">
    <source>
        <dbReference type="ARBA" id="ARBA00022487"/>
    </source>
</evidence>
<keyword evidence="2" id="KW-0719">Serine esterase</keyword>
<keyword evidence="3" id="KW-0732">Signal</keyword>
<dbReference type="InterPro" id="IPR029058">
    <property type="entry name" value="AB_hydrolase_fold"/>
</dbReference>
<evidence type="ECO:0000256" key="3">
    <source>
        <dbReference type="ARBA" id="ARBA00022729"/>
    </source>
</evidence>
<dbReference type="EC" id="3.1.1.117" evidence="6"/>
<sequence length="239" mass="26687">MGKMIISTGSTRYWTLTVVQRMLGALSVLWAWAMSRFVDYIEECQSDRINPHQVVVVGHSRGGKTALWAAAQDERIAMAVSNNSGCTGASLARHEAVGAETIKQINSRFPHWFCRNYRRYNGNVEALPVDQHILLALLAPRALYVASATHDFWADPTGEYLATCQASSVWTNVYGENAATAFVPSTGSTPKVDTPIQSMHFKVNYHIRMGEHDLCLFDWCRYIDTAKNLFANSPPTIEE</sequence>
<evidence type="ECO:0000256" key="5">
    <source>
        <dbReference type="ARBA" id="ARBA00024511"/>
    </source>
</evidence>
<dbReference type="SUPFAM" id="SSF53474">
    <property type="entry name" value="alpha/beta-Hydrolases"/>
    <property type="match status" value="1"/>
</dbReference>
<dbReference type="EMBL" id="CAICTM010000148">
    <property type="protein sequence ID" value="CAB9502875.1"/>
    <property type="molecule type" value="Genomic_DNA"/>
</dbReference>
<dbReference type="Pfam" id="PF22244">
    <property type="entry name" value="GCE_fung"/>
    <property type="match status" value="1"/>
</dbReference>
<keyword evidence="9" id="KW-1185">Reference proteome</keyword>
<organism evidence="8 9">
    <name type="scientific">Seminavis robusta</name>
    <dbReference type="NCBI Taxonomy" id="568900"/>
    <lineage>
        <taxon>Eukaryota</taxon>
        <taxon>Sar</taxon>
        <taxon>Stramenopiles</taxon>
        <taxon>Ochrophyta</taxon>
        <taxon>Bacillariophyta</taxon>
        <taxon>Bacillariophyceae</taxon>
        <taxon>Bacillariophycidae</taxon>
        <taxon>Naviculales</taxon>
        <taxon>Naviculaceae</taxon>
        <taxon>Seminavis</taxon>
    </lineage>
</organism>
<dbReference type="InterPro" id="IPR054579">
    <property type="entry name" value="GCE-like_dom"/>
</dbReference>
<gene>
    <name evidence="8" type="ORF">SEMRO_149_G068440.1</name>
</gene>
<protein>
    <recommendedName>
        <fullName evidence="6">(4-O-methyl)-D-glucuronate--lignin esterase</fullName>
        <ecNumber evidence="6">3.1.1.117</ecNumber>
    </recommendedName>
</protein>
<evidence type="ECO:0000256" key="1">
    <source>
        <dbReference type="ARBA" id="ARBA00010092"/>
    </source>
</evidence>
<dbReference type="OrthoDB" id="3781271at2759"/>
<reference evidence="8" key="1">
    <citation type="submission" date="2020-06" db="EMBL/GenBank/DDBJ databases">
        <authorList>
            <consortium name="Plant Systems Biology data submission"/>
        </authorList>
    </citation>
    <scope>NUCLEOTIDE SEQUENCE</scope>
    <source>
        <strain evidence="8">D6</strain>
    </source>
</reference>
<comment type="catalytic activity">
    <reaction evidence="5">
        <text>a 4-O-methyl-alpha-D-glucuronosyl ester derivative + H2O = 4-O-methyl-alpha-D-glucuronate derivative + an alcohol + H(+)</text>
        <dbReference type="Rhea" id="RHEA:67452"/>
        <dbReference type="ChEBI" id="CHEBI:15377"/>
        <dbReference type="ChEBI" id="CHEBI:15378"/>
        <dbReference type="ChEBI" id="CHEBI:30879"/>
        <dbReference type="ChEBI" id="CHEBI:171667"/>
        <dbReference type="ChEBI" id="CHEBI:171668"/>
        <dbReference type="EC" id="3.1.1.117"/>
    </reaction>
    <physiologicalReaction direction="left-to-right" evidence="5">
        <dbReference type="Rhea" id="RHEA:67453"/>
    </physiologicalReaction>
</comment>
<feature type="domain" description="4-O-methyl-glucuronoyl methylesterase-like" evidence="7">
    <location>
        <begin position="8"/>
        <end position="171"/>
    </location>
</feature>
<evidence type="ECO:0000313" key="9">
    <source>
        <dbReference type="Proteomes" id="UP001153069"/>
    </source>
</evidence>
<dbReference type="Gene3D" id="3.40.50.1820">
    <property type="entry name" value="alpha/beta hydrolase"/>
    <property type="match status" value="1"/>
</dbReference>
<dbReference type="Proteomes" id="UP001153069">
    <property type="component" value="Unassembled WGS sequence"/>
</dbReference>
<proteinExistence type="inferred from homology"/>
<comment type="similarity">
    <text evidence="1">Belongs to the carbohydrate esterase 15 (CE15) family.</text>
</comment>
<evidence type="ECO:0000256" key="6">
    <source>
        <dbReference type="ARBA" id="ARBA00026105"/>
    </source>
</evidence>
<dbReference type="GO" id="GO:0052689">
    <property type="term" value="F:carboxylic ester hydrolase activity"/>
    <property type="evidence" value="ECO:0007669"/>
    <property type="project" value="UniProtKB-KW"/>
</dbReference>
<name>A0A9N8DJ36_9STRA</name>